<dbReference type="Proteomes" id="UP000823854">
    <property type="component" value="Unassembled WGS sequence"/>
</dbReference>
<comment type="caution">
    <text evidence="2">The sequence shown here is derived from an EMBL/GenBank/DDBJ whole genome shotgun (WGS) entry which is preliminary data.</text>
</comment>
<dbReference type="CDD" id="cd24058">
    <property type="entry name" value="ASKHA_NBD_ROK_PPGK"/>
    <property type="match status" value="1"/>
</dbReference>
<proteinExistence type="inferred from homology"/>
<dbReference type="Pfam" id="PF00480">
    <property type="entry name" value="ROK"/>
    <property type="match status" value="1"/>
</dbReference>
<dbReference type="PANTHER" id="PTHR18964">
    <property type="entry name" value="ROK (REPRESSOR, ORF, KINASE) FAMILY"/>
    <property type="match status" value="1"/>
</dbReference>
<evidence type="ECO:0000313" key="2">
    <source>
        <dbReference type="EMBL" id="HJC69159.1"/>
    </source>
</evidence>
<accession>A0A9D2TGI6</accession>
<name>A0A9D2TGI6_9MICO</name>
<dbReference type="AlphaFoldDB" id="A0A9D2TGI6"/>
<sequence>MSKRAFGIDIGGSGIKGAPVHLGKGELAADRLRIPTPQPSTPDAVADAVAELVDSFDIAEDMPIGVTFPAVIKDGVAHSAANVDKSWIGTDVDALLTERTGHDVFVVNDADAAGIAEMEFGAGRGSSGVVQVFTLGTGVGSATFTDGRLVPNTELGHLLLHSGDAEKYMASSIKEREDLDWETWADRLQEYFEHIEFLFSPTRIIIGGGVSKKHKKFLPLLDLQAELLPAELRNEAGIIGAAVLAHREEKALRKAAKKDGKKKDKKDKHEG</sequence>
<organism evidence="2 3">
    <name type="scientific">Candidatus Brachybacterium intestinipullorum</name>
    <dbReference type="NCBI Taxonomy" id="2838512"/>
    <lineage>
        <taxon>Bacteria</taxon>
        <taxon>Bacillati</taxon>
        <taxon>Actinomycetota</taxon>
        <taxon>Actinomycetes</taxon>
        <taxon>Micrococcales</taxon>
        <taxon>Dermabacteraceae</taxon>
        <taxon>Brachybacterium</taxon>
    </lineage>
</organism>
<protein>
    <submittedName>
        <fullName evidence="2">ROK family protein</fullName>
    </submittedName>
</protein>
<dbReference type="InterPro" id="IPR043129">
    <property type="entry name" value="ATPase_NBD"/>
</dbReference>
<comment type="similarity">
    <text evidence="1">Belongs to the ROK (NagC/XylR) family.</text>
</comment>
<evidence type="ECO:0000313" key="3">
    <source>
        <dbReference type="Proteomes" id="UP000823854"/>
    </source>
</evidence>
<dbReference type="Gene3D" id="3.30.420.40">
    <property type="match status" value="2"/>
</dbReference>
<dbReference type="PANTHER" id="PTHR18964:SF146">
    <property type="entry name" value="POLYPHOSPHATE GLUCOKINASE"/>
    <property type="match status" value="1"/>
</dbReference>
<dbReference type="NCBIfam" id="NF045942">
    <property type="entry name" value="PolPhglucPhase"/>
    <property type="match status" value="1"/>
</dbReference>
<evidence type="ECO:0000256" key="1">
    <source>
        <dbReference type="ARBA" id="ARBA00006479"/>
    </source>
</evidence>
<reference evidence="2" key="2">
    <citation type="submission" date="2021-04" db="EMBL/GenBank/DDBJ databases">
        <authorList>
            <person name="Gilroy R."/>
        </authorList>
    </citation>
    <scope>NUCLEOTIDE SEQUENCE</scope>
    <source>
        <strain evidence="2">CHK130-7132</strain>
    </source>
</reference>
<dbReference type="SUPFAM" id="SSF53067">
    <property type="entry name" value="Actin-like ATPase domain"/>
    <property type="match status" value="1"/>
</dbReference>
<reference evidence="2" key="1">
    <citation type="journal article" date="2021" name="PeerJ">
        <title>Extensive microbial diversity within the chicken gut microbiome revealed by metagenomics and culture.</title>
        <authorList>
            <person name="Gilroy R."/>
            <person name="Ravi A."/>
            <person name="Getino M."/>
            <person name="Pursley I."/>
            <person name="Horton D.L."/>
            <person name="Alikhan N.F."/>
            <person name="Baker D."/>
            <person name="Gharbi K."/>
            <person name="Hall N."/>
            <person name="Watson M."/>
            <person name="Adriaenssens E.M."/>
            <person name="Foster-Nyarko E."/>
            <person name="Jarju S."/>
            <person name="Secka A."/>
            <person name="Antonio M."/>
            <person name="Oren A."/>
            <person name="Chaudhuri R.R."/>
            <person name="La Ragione R."/>
            <person name="Hildebrand F."/>
            <person name="Pallen M.J."/>
        </authorList>
    </citation>
    <scope>NUCLEOTIDE SEQUENCE</scope>
    <source>
        <strain evidence="2">CHK130-7132</strain>
    </source>
</reference>
<dbReference type="InterPro" id="IPR000600">
    <property type="entry name" value="ROK"/>
</dbReference>
<dbReference type="EMBL" id="DWWC01000107">
    <property type="protein sequence ID" value="HJC69159.1"/>
    <property type="molecule type" value="Genomic_DNA"/>
</dbReference>
<gene>
    <name evidence="2" type="ORF">H9932_05715</name>
</gene>